<protein>
    <submittedName>
        <fullName evidence="18">Cytochrome P450 309a2-like</fullName>
    </submittedName>
    <submittedName>
        <fullName evidence="16">Putative cytochrome P450 309a2</fullName>
    </submittedName>
</protein>
<evidence type="ECO:0000256" key="13">
    <source>
        <dbReference type="ARBA" id="ARBA00023136"/>
    </source>
</evidence>
<feature type="binding site" description="axial binding residue" evidence="14">
    <location>
        <position position="476"/>
    </location>
    <ligand>
        <name>heme</name>
        <dbReference type="ChEBI" id="CHEBI:30413"/>
    </ligand>
    <ligandPart>
        <name>Fe</name>
        <dbReference type="ChEBI" id="CHEBI:18248"/>
    </ligandPart>
</feature>
<dbReference type="OMA" id="VLPIYLY"/>
<reference evidence="18" key="2">
    <citation type="journal article" date="2014" name="Int. J. Mol. Sci.">
        <title>Characterization of Bactrocera dorsalis serine proteases and evidence for their indirect role in insecticide tolerance.</title>
        <authorList>
            <person name="Hou M.Z."/>
            <person name="Shen G.M."/>
            <person name="Wei D."/>
            <person name="Li Y.L."/>
            <person name="Dou W."/>
            <person name="Wang J.J."/>
        </authorList>
    </citation>
    <scope>NUCLEOTIDE SEQUENCE</scope>
</reference>
<name>A0A034WSM9_BACDO</name>
<dbReference type="InterPro" id="IPR002401">
    <property type="entry name" value="Cyt_P450_E_grp-I"/>
</dbReference>
<evidence type="ECO:0000256" key="14">
    <source>
        <dbReference type="PIRSR" id="PIRSR602401-1"/>
    </source>
</evidence>
<evidence type="ECO:0000256" key="5">
    <source>
        <dbReference type="ARBA" id="ARBA00010617"/>
    </source>
</evidence>
<dbReference type="InterPro" id="IPR050476">
    <property type="entry name" value="Insect_CytP450_Detox"/>
</dbReference>
<sequence length="531" mass="60785">MVMLLSLGYYADKNISLCVLNLSELSTKMEAILITLALLAILVYKYLTWHHGVFKKLGLDGPKPNIFLGNFPSAITGKQPLFYEADEIYNKYKKTHRAIGVFMTRNPQILILDPQLAQDVLVKNFGKFRGNLAANWIYDRKLDKLAAVSPFFTSDDSWKTKRSDLVTGLTQNKLNAAYPIIKGCAEKLSKYLEKRTEQGNAVIETKNLGFCFTSNVLGEFLWGIETNALAKPDEPNIYLQMQTKWLQFIVNSLDAYFKLLPLPWLRRFAQKRLFSEETNNFFSQLTKDALDLRAKDASSQSRVDFLNHLRQLQEKKGLSHDDMVGHILTTMLNGYETSATVLFHTIFYLAHHPEYQEKLRAEILENIEEDGFVSYQKLSSLPYLDQCFHESIRLITVVSFYARICTEPTELDVGNGHIIPIRVGDVVSVPIFSYHHNPDYFPKPSEYNPDRFNNAAHVDLIKKGIFMPFGCGPRICAGIHLATMEVKACLVEIFKSYRVKCCAKTIPEKRHDSPTFIVGIDGEFWLEYERL</sequence>
<evidence type="ECO:0000313" key="16">
    <source>
        <dbReference type="EMBL" id="JAC57337.1"/>
    </source>
</evidence>
<dbReference type="GO" id="GO:0016705">
    <property type="term" value="F:oxidoreductase activity, acting on paired donors, with incorporation or reduction of molecular oxygen"/>
    <property type="evidence" value="ECO:0007669"/>
    <property type="project" value="InterPro"/>
</dbReference>
<dbReference type="PANTHER" id="PTHR24292:SF84">
    <property type="entry name" value="CYTOCHROME P450 28A5-RELATED"/>
    <property type="match status" value="1"/>
</dbReference>
<dbReference type="PRINTS" id="PR00463">
    <property type="entry name" value="EP450I"/>
</dbReference>
<evidence type="ECO:0000256" key="12">
    <source>
        <dbReference type="ARBA" id="ARBA00023033"/>
    </source>
</evidence>
<keyword evidence="9" id="KW-0492">Microsome</keyword>
<accession>A0A034WSM9</accession>
<dbReference type="Pfam" id="PF00067">
    <property type="entry name" value="p450"/>
    <property type="match status" value="1"/>
</dbReference>
<dbReference type="KEGG" id="bdr:105234039"/>
<evidence type="ECO:0000256" key="6">
    <source>
        <dbReference type="ARBA" id="ARBA00022617"/>
    </source>
</evidence>
<evidence type="ECO:0000313" key="18">
    <source>
        <dbReference type="RefSeq" id="NP_001351866.1"/>
    </source>
</evidence>
<dbReference type="CDD" id="cd11056">
    <property type="entry name" value="CYP6-like"/>
    <property type="match status" value="1"/>
</dbReference>
<dbReference type="PANTHER" id="PTHR24292">
    <property type="entry name" value="CYTOCHROME P450"/>
    <property type="match status" value="1"/>
</dbReference>
<evidence type="ECO:0000256" key="10">
    <source>
        <dbReference type="ARBA" id="ARBA00023002"/>
    </source>
</evidence>
<evidence type="ECO:0000313" key="17">
    <source>
        <dbReference type="Proteomes" id="UP001652620"/>
    </source>
</evidence>
<dbReference type="PRINTS" id="PR00385">
    <property type="entry name" value="P450"/>
</dbReference>
<evidence type="ECO:0000256" key="7">
    <source>
        <dbReference type="ARBA" id="ARBA00022723"/>
    </source>
</evidence>
<organism evidence="16">
    <name type="scientific">Bactrocera dorsalis</name>
    <name type="common">Oriental fruit fly</name>
    <name type="synonym">Dacus dorsalis</name>
    <dbReference type="NCBI Taxonomy" id="27457"/>
    <lineage>
        <taxon>Eukaryota</taxon>
        <taxon>Metazoa</taxon>
        <taxon>Ecdysozoa</taxon>
        <taxon>Arthropoda</taxon>
        <taxon>Hexapoda</taxon>
        <taxon>Insecta</taxon>
        <taxon>Pterygota</taxon>
        <taxon>Neoptera</taxon>
        <taxon>Endopterygota</taxon>
        <taxon>Diptera</taxon>
        <taxon>Brachycera</taxon>
        <taxon>Muscomorpha</taxon>
        <taxon>Tephritoidea</taxon>
        <taxon>Tephritidae</taxon>
        <taxon>Bactrocera</taxon>
        <taxon>Bactrocera</taxon>
    </lineage>
</organism>
<dbReference type="InterPro" id="IPR036396">
    <property type="entry name" value="Cyt_P450_sf"/>
</dbReference>
<keyword evidence="11 14" id="KW-0408">Iron</keyword>
<dbReference type="PROSITE" id="PS00086">
    <property type="entry name" value="CYTOCHROME_P450"/>
    <property type="match status" value="1"/>
</dbReference>
<dbReference type="Proteomes" id="UP001652620">
    <property type="component" value="Chromosome 4"/>
</dbReference>
<reference evidence="18" key="3">
    <citation type="submission" date="2025-04" db="UniProtKB">
        <authorList>
            <consortium name="RefSeq"/>
        </authorList>
    </citation>
    <scope>IDENTIFICATION</scope>
</reference>
<dbReference type="OrthoDB" id="2789670at2759"/>
<evidence type="ECO:0000256" key="8">
    <source>
        <dbReference type="ARBA" id="ARBA00022824"/>
    </source>
</evidence>
<dbReference type="AlphaFoldDB" id="A0A034WSM9"/>
<reference evidence="16 18" key="1">
    <citation type="journal article" date="2014" name="BMC Genomics">
        <title>Characterizing the developmental transcriptome of the oriental fruit fly, Bactrocera dorsalis (Diptera: Tephritidae) through comparative genomic analysis with Drosophila melanogaster utilizing modENCODE datasets.</title>
        <authorList>
            <person name="Geib S.M."/>
            <person name="Calla B."/>
            <person name="Hall B."/>
            <person name="Hou S."/>
            <person name="Manoukis N.C."/>
        </authorList>
    </citation>
    <scope>NUCLEOTIDE SEQUENCE</scope>
    <source>
        <strain evidence="16">Punador</strain>
    </source>
</reference>
<keyword evidence="7 14" id="KW-0479">Metal-binding</keyword>
<dbReference type="Gene3D" id="1.10.630.10">
    <property type="entry name" value="Cytochrome P450"/>
    <property type="match status" value="1"/>
</dbReference>
<evidence type="ECO:0000256" key="1">
    <source>
        <dbReference type="ARBA" id="ARBA00001971"/>
    </source>
</evidence>
<keyword evidence="10 15" id="KW-0560">Oxidoreductase</keyword>
<proteinExistence type="inferred from homology"/>
<evidence type="ECO:0000256" key="3">
    <source>
        <dbReference type="ARBA" id="ARBA00004174"/>
    </source>
</evidence>
<dbReference type="FunFam" id="1.10.630.10:FF:000182">
    <property type="entry name" value="Cytochrome P450 3A4"/>
    <property type="match status" value="1"/>
</dbReference>
<comment type="cofactor">
    <cofactor evidence="1 14">
        <name>heme</name>
        <dbReference type="ChEBI" id="CHEBI:30413"/>
    </cofactor>
</comment>
<keyword evidence="17" id="KW-1185">Reference proteome</keyword>
<dbReference type="GO" id="GO:0005506">
    <property type="term" value="F:iron ion binding"/>
    <property type="evidence" value="ECO:0007669"/>
    <property type="project" value="InterPro"/>
</dbReference>
<gene>
    <name evidence="16 18" type="primary">CP392</name>
    <name evidence="18" type="synonym">CP391</name>
    <name evidence="18" type="synonym">LOC105234039</name>
</gene>
<dbReference type="InterPro" id="IPR001128">
    <property type="entry name" value="Cyt_P450"/>
</dbReference>
<keyword evidence="6 14" id="KW-0349">Heme</keyword>
<evidence type="ECO:0000256" key="4">
    <source>
        <dbReference type="ARBA" id="ARBA00004406"/>
    </source>
</evidence>
<dbReference type="SMR" id="A0A034WSM9"/>
<comment type="subcellular location">
    <subcellularLocation>
        <location evidence="4">Endoplasmic reticulum membrane</location>
        <topology evidence="4">Peripheral membrane protein</topology>
    </subcellularLocation>
    <subcellularLocation>
        <location evidence="3">Microsome membrane</location>
        <topology evidence="3">Peripheral membrane protein</topology>
    </subcellularLocation>
</comment>
<evidence type="ECO:0000256" key="9">
    <source>
        <dbReference type="ARBA" id="ARBA00022848"/>
    </source>
</evidence>
<dbReference type="RefSeq" id="NP_001351866.1">
    <property type="nucleotide sequence ID" value="NM_001364937.1"/>
</dbReference>
<dbReference type="GO" id="GO:0004497">
    <property type="term" value="F:monooxygenase activity"/>
    <property type="evidence" value="ECO:0007669"/>
    <property type="project" value="UniProtKB-KW"/>
</dbReference>
<keyword evidence="12 15" id="KW-0503">Monooxygenase</keyword>
<evidence type="ECO:0000256" key="15">
    <source>
        <dbReference type="RuleBase" id="RU000461"/>
    </source>
</evidence>
<dbReference type="InterPro" id="IPR017972">
    <property type="entry name" value="Cyt_P450_CS"/>
</dbReference>
<evidence type="ECO:0000256" key="11">
    <source>
        <dbReference type="ARBA" id="ARBA00023004"/>
    </source>
</evidence>
<comment type="similarity">
    <text evidence="5 15">Belongs to the cytochrome P450 family.</text>
</comment>
<dbReference type="EMBL" id="GAKP01001615">
    <property type="protein sequence ID" value="JAC57337.1"/>
    <property type="molecule type" value="Transcribed_RNA"/>
</dbReference>
<comment type="function">
    <text evidence="2">May be involved in the metabolism of insect hormones and in the breakdown of synthetic insecticides.</text>
</comment>
<keyword evidence="8" id="KW-0256">Endoplasmic reticulum</keyword>
<dbReference type="GO" id="GO:0005789">
    <property type="term" value="C:endoplasmic reticulum membrane"/>
    <property type="evidence" value="ECO:0007669"/>
    <property type="project" value="UniProtKB-SubCell"/>
</dbReference>
<dbReference type="SUPFAM" id="SSF48264">
    <property type="entry name" value="Cytochrome P450"/>
    <property type="match status" value="1"/>
</dbReference>
<evidence type="ECO:0000256" key="2">
    <source>
        <dbReference type="ARBA" id="ARBA00003690"/>
    </source>
</evidence>
<dbReference type="GO" id="GO:0020037">
    <property type="term" value="F:heme binding"/>
    <property type="evidence" value="ECO:0007669"/>
    <property type="project" value="InterPro"/>
</dbReference>
<keyword evidence="13" id="KW-0472">Membrane</keyword>